<dbReference type="Gene3D" id="3.40.1710.10">
    <property type="entry name" value="abc type-2 transporter like domain"/>
    <property type="match status" value="1"/>
</dbReference>
<dbReference type="PANTHER" id="PTHR30294:SF29">
    <property type="entry name" value="MULTIDRUG ABC TRANSPORTER PERMEASE YBHS-RELATED"/>
    <property type="match status" value="1"/>
</dbReference>
<dbReference type="Proteomes" id="UP000441354">
    <property type="component" value="Unassembled WGS sequence"/>
</dbReference>
<feature type="transmembrane region" description="Helical" evidence="6">
    <location>
        <begin position="341"/>
        <end position="363"/>
    </location>
</feature>
<feature type="transmembrane region" description="Helical" evidence="6">
    <location>
        <begin position="395"/>
        <end position="417"/>
    </location>
</feature>
<gene>
    <name evidence="8" type="ORF">F7732_17895</name>
</gene>
<evidence type="ECO:0000259" key="7">
    <source>
        <dbReference type="Pfam" id="PF12698"/>
    </source>
</evidence>
<dbReference type="RefSeq" id="WP_151575460.1">
    <property type="nucleotide sequence ID" value="NZ_WBOT01000006.1"/>
</dbReference>
<accession>A0A7V7RKT3</accession>
<dbReference type="GO" id="GO:0140359">
    <property type="term" value="F:ABC-type transporter activity"/>
    <property type="evidence" value="ECO:0007669"/>
    <property type="project" value="InterPro"/>
</dbReference>
<keyword evidence="2" id="KW-1003">Cell membrane</keyword>
<keyword evidence="5 6" id="KW-0472">Membrane</keyword>
<keyword evidence="9" id="KW-1185">Reference proteome</keyword>
<evidence type="ECO:0000256" key="5">
    <source>
        <dbReference type="ARBA" id="ARBA00023136"/>
    </source>
</evidence>
<feature type="transmembrane region" description="Helical" evidence="6">
    <location>
        <begin position="305"/>
        <end position="329"/>
    </location>
</feature>
<organism evidence="8 9">
    <name type="scientific">Bacillus mesophilum</name>
    <dbReference type="NCBI Taxonomy" id="1071718"/>
    <lineage>
        <taxon>Bacteria</taxon>
        <taxon>Bacillati</taxon>
        <taxon>Bacillota</taxon>
        <taxon>Bacilli</taxon>
        <taxon>Bacillales</taxon>
        <taxon>Bacillaceae</taxon>
        <taxon>Bacillus</taxon>
    </lineage>
</organism>
<feature type="transmembrane region" description="Helical" evidence="6">
    <location>
        <begin position="224"/>
        <end position="243"/>
    </location>
</feature>
<dbReference type="InterPro" id="IPR051449">
    <property type="entry name" value="ABC-2_transporter_component"/>
</dbReference>
<sequence>MNHFIKKDLLIFWRDRKETLIALLLPVLLIIVLNFALSGVMSDDEDNPLDLHLGIVNQDEQEEAMTVLQEKLVNEASFTEANALAVSENMYALQPVDQLFAYFNSEEIKDFVTVQKMNEDEANQRVEDGELDGILVIPDGYTAQTLYSSITGEAPAAQLRFKLENNTNENNILFNLINGFIDQLNYQFALSKVEGSENAVVHAPQGGVETVETHTPFTLTIAQYYAVTMGGLFALFLAATVAIKTGEEIRQQVVNRIYISNAHPTQFLMGKMVSTFCLAWFQLLFVLLTSNFLLDVFPDRSASFWAGLIIIITLIALSIAGLSAAFTSVSLRVKNIDAANGLFMFVVIILGAIGGGFVPVYILPNWLQQIGEWTPNGLALVIYTDWVQNETVSSILLPGLLLVGFFLLLVVIGILLYPKRGNAK</sequence>
<dbReference type="EMBL" id="WBOT01000006">
    <property type="protein sequence ID" value="KAB2331079.1"/>
    <property type="molecule type" value="Genomic_DNA"/>
</dbReference>
<comment type="caution">
    <text evidence="8">The sequence shown here is derived from an EMBL/GenBank/DDBJ whole genome shotgun (WGS) entry which is preliminary data.</text>
</comment>
<evidence type="ECO:0000313" key="8">
    <source>
        <dbReference type="EMBL" id="KAB2331079.1"/>
    </source>
</evidence>
<dbReference type="PANTHER" id="PTHR30294">
    <property type="entry name" value="MEMBRANE COMPONENT OF ABC TRANSPORTER YHHJ-RELATED"/>
    <property type="match status" value="1"/>
</dbReference>
<evidence type="ECO:0000313" key="9">
    <source>
        <dbReference type="Proteomes" id="UP000441354"/>
    </source>
</evidence>
<dbReference type="AlphaFoldDB" id="A0A7V7RKT3"/>
<evidence type="ECO:0000256" key="3">
    <source>
        <dbReference type="ARBA" id="ARBA00022692"/>
    </source>
</evidence>
<comment type="subcellular location">
    <subcellularLocation>
        <location evidence="1">Cell membrane</location>
        <topology evidence="1">Multi-pass membrane protein</topology>
    </subcellularLocation>
</comment>
<feature type="domain" description="ABC-2 type transporter transmembrane" evidence="7">
    <location>
        <begin position="17"/>
        <end position="415"/>
    </location>
</feature>
<dbReference type="GO" id="GO:0005886">
    <property type="term" value="C:plasma membrane"/>
    <property type="evidence" value="ECO:0007669"/>
    <property type="project" value="UniProtKB-SubCell"/>
</dbReference>
<dbReference type="OrthoDB" id="3078158at2"/>
<evidence type="ECO:0000256" key="4">
    <source>
        <dbReference type="ARBA" id="ARBA00022989"/>
    </source>
</evidence>
<keyword evidence="3 6" id="KW-0812">Transmembrane</keyword>
<feature type="transmembrane region" description="Helical" evidence="6">
    <location>
        <begin position="273"/>
        <end position="293"/>
    </location>
</feature>
<evidence type="ECO:0000256" key="2">
    <source>
        <dbReference type="ARBA" id="ARBA00022475"/>
    </source>
</evidence>
<reference evidence="8 9" key="1">
    <citation type="journal article" date="2014" name="Arch. Microbiol.">
        <title>Bacillus mesophilum sp. nov., strain IITR-54T, a novel 4-chlorobiphenyl dechlorinating bacterium.</title>
        <authorList>
            <person name="Manickam N."/>
            <person name="Singh N.K."/>
            <person name="Bajaj A."/>
            <person name="Kumar R.M."/>
            <person name="Kaur G."/>
            <person name="Kaur N."/>
            <person name="Bala M."/>
            <person name="Kumar A."/>
            <person name="Mayilraj S."/>
        </authorList>
    </citation>
    <scope>NUCLEOTIDE SEQUENCE [LARGE SCALE GENOMIC DNA]</scope>
    <source>
        <strain evidence="8 9">IITR-54</strain>
    </source>
</reference>
<feature type="transmembrane region" description="Helical" evidence="6">
    <location>
        <begin position="20"/>
        <end position="41"/>
    </location>
</feature>
<evidence type="ECO:0000256" key="1">
    <source>
        <dbReference type="ARBA" id="ARBA00004651"/>
    </source>
</evidence>
<keyword evidence="4 6" id="KW-1133">Transmembrane helix</keyword>
<dbReference type="Pfam" id="PF12698">
    <property type="entry name" value="ABC2_membrane_3"/>
    <property type="match status" value="1"/>
</dbReference>
<proteinExistence type="predicted"/>
<name>A0A7V7RKT3_9BACI</name>
<dbReference type="InterPro" id="IPR013525">
    <property type="entry name" value="ABC2_TM"/>
</dbReference>
<evidence type="ECO:0000256" key="6">
    <source>
        <dbReference type="SAM" id="Phobius"/>
    </source>
</evidence>
<protein>
    <submittedName>
        <fullName evidence="8">ABC transporter permease</fullName>
    </submittedName>
</protein>